<reference evidence="10" key="1">
    <citation type="submission" date="2016-10" db="EMBL/GenBank/DDBJ databases">
        <authorList>
            <person name="Varghese N."/>
            <person name="Submissions S."/>
        </authorList>
    </citation>
    <scope>NUCLEOTIDE SEQUENCE [LARGE SCALE GENOMIC DNA]</scope>
    <source>
        <strain evidence="10">Jip14</strain>
    </source>
</reference>
<evidence type="ECO:0000256" key="3">
    <source>
        <dbReference type="ARBA" id="ARBA00022722"/>
    </source>
</evidence>
<dbReference type="Gene3D" id="3.10.310.30">
    <property type="match status" value="1"/>
</dbReference>
<dbReference type="SUPFAM" id="SSF64182">
    <property type="entry name" value="DHH phosphoesterases"/>
    <property type="match status" value="1"/>
</dbReference>
<evidence type="ECO:0000256" key="4">
    <source>
        <dbReference type="ARBA" id="ARBA00022801"/>
    </source>
</evidence>
<feature type="domain" description="RecJ OB" evidence="8">
    <location>
        <begin position="457"/>
        <end position="563"/>
    </location>
</feature>
<evidence type="ECO:0000256" key="5">
    <source>
        <dbReference type="ARBA" id="ARBA00022839"/>
    </source>
</evidence>
<keyword evidence="3" id="KW-0540">Nuclease</keyword>
<dbReference type="InterPro" id="IPR003156">
    <property type="entry name" value="DHHA1_dom"/>
</dbReference>
<dbReference type="Proteomes" id="UP000198916">
    <property type="component" value="Unassembled WGS sequence"/>
</dbReference>
<dbReference type="Pfam" id="PF01368">
    <property type="entry name" value="DHH"/>
    <property type="match status" value="1"/>
</dbReference>
<evidence type="ECO:0000313" key="10">
    <source>
        <dbReference type="Proteomes" id="UP000198916"/>
    </source>
</evidence>
<gene>
    <name evidence="9" type="ORF">SAMN05421740_108183</name>
</gene>
<dbReference type="GO" id="GO:0006310">
    <property type="term" value="P:DNA recombination"/>
    <property type="evidence" value="ECO:0007669"/>
    <property type="project" value="InterPro"/>
</dbReference>
<dbReference type="OrthoDB" id="9809852at2"/>
<dbReference type="Gene3D" id="3.90.1640.30">
    <property type="match status" value="1"/>
</dbReference>
<dbReference type="InterPro" id="IPR041122">
    <property type="entry name" value="RecJ_OB"/>
</dbReference>
<accession>A0A1H7SAA2</accession>
<dbReference type="InterPro" id="IPR051673">
    <property type="entry name" value="SSDNA_exonuclease_RecJ"/>
</dbReference>
<dbReference type="GO" id="GO:0008409">
    <property type="term" value="F:5'-3' exonuclease activity"/>
    <property type="evidence" value="ECO:0007669"/>
    <property type="project" value="InterPro"/>
</dbReference>
<dbReference type="AlphaFoldDB" id="A0A1H7SAA2"/>
<evidence type="ECO:0000313" key="9">
    <source>
        <dbReference type="EMBL" id="SEL69475.1"/>
    </source>
</evidence>
<keyword evidence="5 9" id="KW-0269">Exonuclease</keyword>
<feature type="domain" description="DHHA1" evidence="7">
    <location>
        <begin position="353"/>
        <end position="443"/>
    </location>
</feature>
<evidence type="ECO:0000259" key="8">
    <source>
        <dbReference type="Pfam" id="PF17768"/>
    </source>
</evidence>
<dbReference type="PANTHER" id="PTHR30255:SF2">
    <property type="entry name" value="SINGLE-STRANDED-DNA-SPECIFIC EXONUCLEASE RECJ"/>
    <property type="match status" value="1"/>
</dbReference>
<dbReference type="EMBL" id="FNZR01000008">
    <property type="protein sequence ID" value="SEL69475.1"/>
    <property type="molecule type" value="Genomic_DNA"/>
</dbReference>
<dbReference type="InterPro" id="IPR004610">
    <property type="entry name" value="RecJ"/>
</dbReference>
<feature type="domain" description="DDH" evidence="6">
    <location>
        <begin position="80"/>
        <end position="230"/>
    </location>
</feature>
<dbReference type="GO" id="GO:0006281">
    <property type="term" value="P:DNA repair"/>
    <property type="evidence" value="ECO:0007669"/>
    <property type="project" value="InterPro"/>
</dbReference>
<protein>
    <recommendedName>
        <fullName evidence="2">Single-stranded-DNA-specific exonuclease RecJ</fullName>
    </recommendedName>
</protein>
<dbReference type="Pfam" id="PF02272">
    <property type="entry name" value="DHHA1"/>
    <property type="match status" value="1"/>
</dbReference>
<evidence type="ECO:0000259" key="7">
    <source>
        <dbReference type="Pfam" id="PF02272"/>
    </source>
</evidence>
<dbReference type="PANTHER" id="PTHR30255">
    <property type="entry name" value="SINGLE-STRANDED-DNA-SPECIFIC EXONUCLEASE RECJ"/>
    <property type="match status" value="1"/>
</dbReference>
<dbReference type="InterPro" id="IPR001667">
    <property type="entry name" value="DDH_dom"/>
</dbReference>
<comment type="similarity">
    <text evidence="1">Belongs to the RecJ family.</text>
</comment>
<organism evidence="9 10">
    <name type="scientific">Parapedobacter koreensis</name>
    <dbReference type="NCBI Taxonomy" id="332977"/>
    <lineage>
        <taxon>Bacteria</taxon>
        <taxon>Pseudomonadati</taxon>
        <taxon>Bacteroidota</taxon>
        <taxon>Sphingobacteriia</taxon>
        <taxon>Sphingobacteriales</taxon>
        <taxon>Sphingobacteriaceae</taxon>
        <taxon>Parapedobacter</taxon>
    </lineage>
</organism>
<dbReference type="NCBIfam" id="TIGR00644">
    <property type="entry name" value="recJ"/>
    <property type="match status" value="1"/>
</dbReference>
<evidence type="ECO:0000259" key="6">
    <source>
        <dbReference type="Pfam" id="PF01368"/>
    </source>
</evidence>
<dbReference type="InterPro" id="IPR038763">
    <property type="entry name" value="DHH_sf"/>
</dbReference>
<evidence type="ECO:0000256" key="1">
    <source>
        <dbReference type="ARBA" id="ARBA00005915"/>
    </source>
</evidence>
<proteinExistence type="inferred from homology"/>
<dbReference type="RefSeq" id="WP_090607610.1">
    <property type="nucleotide sequence ID" value="NZ_FNZR01000008.1"/>
</dbReference>
<dbReference type="Pfam" id="PF17768">
    <property type="entry name" value="RecJ_OB"/>
    <property type="match status" value="1"/>
</dbReference>
<keyword evidence="10" id="KW-1185">Reference proteome</keyword>
<name>A0A1H7SAA2_9SPHI</name>
<sequence>MQKRWAITSCRDRATSQKLREELGVSAVLADLLVNRGIAHFEEARQFFRPDLSLLHDPFLMRDMDKAIARIEQAIGNKEKVLVYGDYDVDGTTAVAVVYSFFRQFHSRLEFYLPDRYAEGYGISFQGIDYAAENGFTLIIALDCGIKALDKVAHARERGIDFIIGDHHLPGEHLPDAVAVLDPKRPDCPYPYKELPGCGIGFKIIQAFIQKNNMDINQCYQYLDLVAVGIASDIVPITGENRILTHFGLQKLNSNPCCGLQSLIDLSTHRSGQFTVNDIIFQIGPRINAAGRIDHAKDAVKLLTCKSQQEAAVYSSSIDEQNSQRKDFDLRITEEALAIIDGDEGLKQRKTTVVFRPDWHKGVIGIVATRLTEKYYRPTVVLTQTNGHVSGSARSVVGFDLYEALNACSDLLDQFGGHKYAAGLTMKSENIPLFEQRFEAVVSASILPGMLQRELLIDAILDLSDIDAKFFRILRQFEPFGPHNEAPLFVSKKVQVCGMAAVVGGSHLKMTVMQKNTVAFDCIGFGLGAYADAINADRPFDICYTVEENVWRDKRSIQLNLKDIKC</sequence>
<evidence type="ECO:0000256" key="2">
    <source>
        <dbReference type="ARBA" id="ARBA00019841"/>
    </source>
</evidence>
<keyword evidence="4" id="KW-0378">Hydrolase</keyword>
<dbReference type="GO" id="GO:0003676">
    <property type="term" value="F:nucleic acid binding"/>
    <property type="evidence" value="ECO:0007669"/>
    <property type="project" value="InterPro"/>
</dbReference>
<dbReference type="STRING" id="332977.SAMN05421740_108183"/>